<dbReference type="Proteomes" id="UP000178666">
    <property type="component" value="Chromosome"/>
</dbReference>
<dbReference type="InterPro" id="IPR036573">
    <property type="entry name" value="CBM_sf_5/12"/>
</dbReference>
<dbReference type="GO" id="GO:0004553">
    <property type="term" value="F:hydrolase activity, hydrolyzing O-glycosyl compounds"/>
    <property type="evidence" value="ECO:0007669"/>
    <property type="project" value="InterPro"/>
</dbReference>
<dbReference type="GO" id="GO:0030246">
    <property type="term" value="F:carbohydrate binding"/>
    <property type="evidence" value="ECO:0007669"/>
    <property type="project" value="InterPro"/>
</dbReference>
<reference evidence="6 8" key="1">
    <citation type="journal article" date="2016" name="Plant Dis.">
        <title>Improved production of propionic acid using genome shuffling.</title>
        <authorList>
            <person name="Luna-Flores C.H."/>
            <person name="Palfreyman R.W."/>
            <person name="Kromer J.O."/>
            <person name="Nielsen L.K."/>
            <person name="Marcellin E."/>
        </authorList>
    </citation>
    <scope>NUCLEOTIDE SEQUENCE [LARGE SCALE GENOMIC DNA]</scope>
    <source>
        <strain evidence="6 8">F3E8</strain>
    </source>
</reference>
<dbReference type="EMBL" id="CP014352">
    <property type="protein sequence ID" value="AMS05537.1"/>
    <property type="molecule type" value="Genomic_DNA"/>
</dbReference>
<dbReference type="PROSITE" id="PS51318">
    <property type="entry name" value="TAT"/>
    <property type="match status" value="1"/>
</dbReference>
<evidence type="ECO:0000313" key="5">
    <source>
        <dbReference type="EMBL" id="AMS05537.1"/>
    </source>
</evidence>
<dbReference type="InterPro" id="IPR006311">
    <property type="entry name" value="TAT_signal"/>
</dbReference>
<dbReference type="Proteomes" id="UP000075221">
    <property type="component" value="Chromosome"/>
</dbReference>
<feature type="region of interest" description="Disordered" evidence="2">
    <location>
        <begin position="281"/>
        <end position="314"/>
    </location>
</feature>
<dbReference type="SUPFAM" id="SSF51055">
    <property type="entry name" value="Carbohydrate binding domain"/>
    <property type="match status" value="2"/>
</dbReference>
<proteinExistence type="predicted"/>
<evidence type="ECO:0000313" key="7">
    <source>
        <dbReference type="Proteomes" id="UP000075221"/>
    </source>
</evidence>
<evidence type="ECO:0000313" key="8">
    <source>
        <dbReference type="Proteomes" id="UP000178666"/>
    </source>
</evidence>
<feature type="domain" description="Chitin-binding type-3" evidence="4">
    <location>
        <begin position="1139"/>
        <end position="1183"/>
    </location>
</feature>
<name>A0AAC8YGH7_9ACTN</name>
<feature type="domain" description="Chitin-binding type-3" evidence="4">
    <location>
        <begin position="1190"/>
        <end position="1233"/>
    </location>
</feature>
<dbReference type="GO" id="GO:0005975">
    <property type="term" value="P:carbohydrate metabolic process"/>
    <property type="evidence" value="ECO:0007669"/>
    <property type="project" value="InterPro"/>
</dbReference>
<feature type="chain" id="PRO_5041934445" evidence="3">
    <location>
        <begin position="32"/>
        <end position="1234"/>
    </location>
</feature>
<dbReference type="GO" id="GO:0005576">
    <property type="term" value="C:extracellular region"/>
    <property type="evidence" value="ECO:0007669"/>
    <property type="project" value="InterPro"/>
</dbReference>
<gene>
    <name evidence="6" type="ORF">A8L58_10290</name>
    <name evidence="5" type="ORF">AXH35_08850</name>
</gene>
<dbReference type="EMBL" id="CP015970">
    <property type="protein sequence ID" value="AOZ47007.1"/>
    <property type="molecule type" value="Genomic_DNA"/>
</dbReference>
<evidence type="ECO:0000313" key="6">
    <source>
        <dbReference type="EMBL" id="AOZ47007.1"/>
    </source>
</evidence>
<evidence type="ECO:0000259" key="4">
    <source>
        <dbReference type="SMART" id="SM00495"/>
    </source>
</evidence>
<dbReference type="SUPFAM" id="SSF48208">
    <property type="entry name" value="Six-hairpin glycosidases"/>
    <property type="match status" value="1"/>
</dbReference>
<keyword evidence="8" id="KW-1185">Reference proteome</keyword>
<dbReference type="SMART" id="SM00495">
    <property type="entry name" value="ChtBD3"/>
    <property type="match status" value="2"/>
</dbReference>
<feature type="compositionally biased region" description="Low complexity" evidence="2">
    <location>
        <begin position="299"/>
        <end position="309"/>
    </location>
</feature>
<accession>A0AAC8YGH7</accession>
<feature type="compositionally biased region" description="Polar residues" evidence="2">
    <location>
        <begin position="286"/>
        <end position="298"/>
    </location>
</feature>
<evidence type="ECO:0000256" key="3">
    <source>
        <dbReference type="SAM" id="SignalP"/>
    </source>
</evidence>
<evidence type="ECO:0000256" key="1">
    <source>
        <dbReference type="ARBA" id="ARBA00022801"/>
    </source>
</evidence>
<dbReference type="Gene3D" id="2.10.10.20">
    <property type="entry name" value="Carbohydrate-binding module superfamily 5/12"/>
    <property type="match status" value="2"/>
</dbReference>
<organism evidence="5 7">
    <name type="scientific">Acidipropionibacterium acidipropionici</name>
    <dbReference type="NCBI Taxonomy" id="1748"/>
    <lineage>
        <taxon>Bacteria</taxon>
        <taxon>Bacillati</taxon>
        <taxon>Actinomycetota</taxon>
        <taxon>Actinomycetes</taxon>
        <taxon>Propionibacteriales</taxon>
        <taxon>Propionibacteriaceae</taxon>
        <taxon>Acidipropionibacterium</taxon>
    </lineage>
</organism>
<evidence type="ECO:0000256" key="2">
    <source>
        <dbReference type="SAM" id="MobiDB-lite"/>
    </source>
</evidence>
<dbReference type="CDD" id="cd12215">
    <property type="entry name" value="ChiC_BD"/>
    <property type="match status" value="2"/>
</dbReference>
<sequence>MRPLRRGRVLAAATAAAMAGTALVTTPAASAAPQTQNDTPVVGAEALSFGAGVAGPMDLTGEGGLDWLHPTGSGVEQKNTDHHALTLAALDPSLKVSTLGDSPVRMSWSDGTAAASNSGTTDGAVYNNEEIGTGDVSSQKIGYTLTIAPADTTRRLTVVTGTWQADSTLTVSGTDGGKAVYTKKVSTQGNAEAKRYTVTIAAGQGASVTAKVMKTYHKAGNVSLMAATLADTAVSPALSFAPTPESMNLTKEGDVDWLHLTGATVNRSADGDGSLQFSKRDADGTISKQSDNPVTYSWTNGTPTATQTGTRGGGVFNTRGGDDFTKPWGWNLTVAKASTDRTLRFVAGVYQSSATVSVTLDDGRPAAATTMVIGAAASSKLFTVQIPAGHSATVSAQLANKTKTTGNVTLAGATLSAAGMPAELSRLIAQVDDADITDADEFTTAQLATEEAAAKAAENGSAEAVATAYTRLSAAFTAAQNAAGEAKYTYSSNAGLTSSFGWEGDKDAPIAFIDGSYRLRDQNNAMITFGVPDIPGKIKWYNAEGYLPSFISEYSKNGLDITVQSFSDEATVDGNRYEIAYSRMTVHNSGSAAATLPKVSRKLIGLTASASQTSVAPGATVTRDYAVGADRFGGSYAWPSDEKIAALGSFDTHYAHMRSYWNQRVSKIAQITALPDKRLIDAYKAGYIYTLIIRDDVDGQKQLHVGENGYDKMYDHDTIGIVSTLLTMGDFSYAKDYLATLPAQLQYQDAKWKYSAPYAIYLQRTGDSAFVKEHFDTIKANTHTITTDREDGGAGVMKITNAIDSNGHWTVDNWSALYGLSTYRYVATTLGQTSEADWAKAEYDSLLKATSAKITETQKAKNLSYIPMAVDQANEDGPRKDPRDANWASMFLFGGWGWGSYLYGMPQASSMLTQIDQTYAYGIDRRKDVSDSPYNFGGYPHGYYSSAYNAGYGSAALRGEKYRDIGIKAYQFMIDHSQSGPFGWWEGVDYPKDTSPWNISHAAGGGGSNQHMWGQAMGSNVLWDSLVSLKSDGSVIIGRGVPSEWVASGKNVAVSNVPVSNGGRIGYSLSTSGSTVTVKLTGDRGKVTATSIELAAARNNISHLALKGAGSSLAGIDLAGGRIRVPKGTSEVTITLGKPAAWSASTVYNVGDVVSSGGSTWQAGWWTRGEKPGSTATGAWQEMRADSDGVAVWTASRVFTAGEVATHDGITYRAKWWTRNQAPGSPSGPWEVLK</sequence>
<keyword evidence="3" id="KW-0732">Signal</keyword>
<dbReference type="InterPro" id="IPR003610">
    <property type="entry name" value="CBM5/12"/>
</dbReference>
<feature type="signal peptide" evidence="3">
    <location>
        <begin position="1"/>
        <end position="31"/>
    </location>
</feature>
<dbReference type="Pfam" id="PF02839">
    <property type="entry name" value="CBM_5_12"/>
    <property type="match status" value="2"/>
</dbReference>
<dbReference type="AlphaFoldDB" id="A0AAC8YGH7"/>
<dbReference type="RefSeq" id="WP_062819616.1">
    <property type="nucleotide sequence ID" value="NZ_CP031057.1"/>
</dbReference>
<reference evidence="5 7" key="2">
    <citation type="submission" date="2016-02" db="EMBL/GenBank/DDBJ databases">
        <title>Complete Genome Sequence of Propionibacterium acidipropionici ATCC 55737.</title>
        <authorList>
            <person name="Luna Flores C.H."/>
            <person name="Nielsen L.K."/>
            <person name="Marcellin E."/>
        </authorList>
    </citation>
    <scope>NUCLEOTIDE SEQUENCE [LARGE SCALE GENOMIC DNA]</scope>
    <source>
        <strain evidence="5 7">ATCC 55737</strain>
    </source>
</reference>
<protein>
    <submittedName>
        <fullName evidence="5">Sugar-binding protein</fullName>
    </submittedName>
</protein>
<dbReference type="InterPro" id="IPR008928">
    <property type="entry name" value="6-hairpin_glycosidase_sf"/>
</dbReference>
<keyword evidence="1" id="KW-0378">Hydrolase</keyword>